<reference evidence="4" key="1">
    <citation type="submission" date="2023-07" db="EMBL/GenBank/DDBJ databases">
        <title>30 novel species of actinomycetes from the DSMZ collection.</title>
        <authorList>
            <person name="Nouioui I."/>
        </authorList>
    </citation>
    <scope>NUCLEOTIDE SEQUENCE [LARGE SCALE GENOMIC DNA]</scope>
    <source>
        <strain evidence="4">DSM 44938</strain>
    </source>
</reference>
<keyword evidence="4" id="KW-1185">Reference proteome</keyword>
<accession>A0ABU2MMX4</accession>
<feature type="region of interest" description="Disordered" evidence="1">
    <location>
        <begin position="126"/>
        <end position="211"/>
    </location>
</feature>
<feature type="signal peptide" evidence="2">
    <location>
        <begin position="1"/>
        <end position="24"/>
    </location>
</feature>
<name>A0ABU2MMX4_9ACTN</name>
<dbReference type="EMBL" id="JAVREL010000004">
    <property type="protein sequence ID" value="MDT0342965.1"/>
    <property type="molecule type" value="Genomic_DNA"/>
</dbReference>
<feature type="compositionally biased region" description="Basic and acidic residues" evidence="1">
    <location>
        <begin position="176"/>
        <end position="191"/>
    </location>
</feature>
<evidence type="ECO:0000313" key="3">
    <source>
        <dbReference type="EMBL" id="MDT0342965.1"/>
    </source>
</evidence>
<feature type="compositionally biased region" description="Basic and acidic residues" evidence="1">
    <location>
        <begin position="127"/>
        <end position="155"/>
    </location>
</feature>
<evidence type="ECO:0000256" key="2">
    <source>
        <dbReference type="SAM" id="SignalP"/>
    </source>
</evidence>
<comment type="caution">
    <text evidence="3">The sequence shown here is derived from an EMBL/GenBank/DDBJ whole genome shotgun (WGS) entry which is preliminary data.</text>
</comment>
<dbReference type="RefSeq" id="WP_311704090.1">
    <property type="nucleotide sequence ID" value="NZ_JAVREL010000004.1"/>
</dbReference>
<feature type="chain" id="PRO_5046746174" evidence="2">
    <location>
        <begin position="25"/>
        <end position="242"/>
    </location>
</feature>
<protein>
    <submittedName>
        <fullName evidence="3">Uncharacterized protein</fullName>
    </submittedName>
</protein>
<keyword evidence="2" id="KW-0732">Signal</keyword>
<gene>
    <name evidence="3" type="ORF">RM590_10100</name>
</gene>
<dbReference type="Proteomes" id="UP001183246">
    <property type="component" value="Unassembled WGS sequence"/>
</dbReference>
<sequence>MGIACANKLSPLRMSLCATAVAFAAVGAAPAVAVAEDGGGRVGVHVTPVNPRPGDEVELSVLGCAGDSGTARSGALTGEVRLAPGTGGTLAGDALVRSTAEPGAHPVEVACDARGGEVTGRLLVTARHGDGHPGHQPSERLGESERPEPPGHTERPGGPSQPGHTERPGGPSQPGHTEHPGGPDQPARPEHPTGPVRAGGGGTAGEAADAHGTAGTAGLTLLSGALAGGALLAVWRLHARER</sequence>
<evidence type="ECO:0000256" key="1">
    <source>
        <dbReference type="SAM" id="MobiDB-lite"/>
    </source>
</evidence>
<organism evidence="3 4">
    <name type="scientific">Streptomyces litchfieldiae</name>
    <dbReference type="NCBI Taxonomy" id="3075543"/>
    <lineage>
        <taxon>Bacteria</taxon>
        <taxon>Bacillati</taxon>
        <taxon>Actinomycetota</taxon>
        <taxon>Actinomycetes</taxon>
        <taxon>Kitasatosporales</taxon>
        <taxon>Streptomycetaceae</taxon>
        <taxon>Streptomyces</taxon>
    </lineage>
</organism>
<evidence type="ECO:0000313" key="4">
    <source>
        <dbReference type="Proteomes" id="UP001183246"/>
    </source>
</evidence>
<proteinExistence type="predicted"/>